<evidence type="ECO:0000313" key="1">
    <source>
        <dbReference type="EMBL" id="MBE9039941.1"/>
    </source>
</evidence>
<organism evidence="1 2">
    <name type="scientific">Zarconia navalis LEGE 11467</name>
    <dbReference type="NCBI Taxonomy" id="1828826"/>
    <lineage>
        <taxon>Bacteria</taxon>
        <taxon>Bacillati</taxon>
        <taxon>Cyanobacteriota</taxon>
        <taxon>Cyanophyceae</taxon>
        <taxon>Oscillatoriophycideae</taxon>
        <taxon>Oscillatoriales</taxon>
        <taxon>Oscillatoriales incertae sedis</taxon>
        <taxon>Zarconia</taxon>
        <taxon>Zarconia navalis</taxon>
    </lineage>
</organism>
<sequence>MVTTYYPDVLPSNTASLVPKTKPISRRSFSQDIQRSYRLVLRDESLAIDYVTNYRNSILIAGEFGELVTTTDGHPKKRPLTPYHTWVLKRIAKKFADTRSETLVIYALKNYPEQFSFLTYLETLRNAKKNKQRRQRTRRRCRIVRAYRTA</sequence>
<dbReference type="RefSeq" id="WP_264320199.1">
    <property type="nucleotide sequence ID" value="NZ_JADEXN010000043.1"/>
</dbReference>
<dbReference type="AlphaFoldDB" id="A0A928Z8K5"/>
<reference evidence="1" key="1">
    <citation type="submission" date="2020-10" db="EMBL/GenBank/DDBJ databases">
        <authorList>
            <person name="Castelo-Branco R."/>
            <person name="Eusebio N."/>
            <person name="Adriana R."/>
            <person name="Vieira A."/>
            <person name="Brugerolle De Fraissinette N."/>
            <person name="Rezende De Castro R."/>
            <person name="Schneider M.P."/>
            <person name="Vasconcelos V."/>
            <person name="Leao P.N."/>
        </authorList>
    </citation>
    <scope>NUCLEOTIDE SEQUENCE</scope>
    <source>
        <strain evidence="1">LEGE 11467</strain>
    </source>
</reference>
<dbReference type="Proteomes" id="UP000621799">
    <property type="component" value="Unassembled WGS sequence"/>
</dbReference>
<accession>A0A928Z8K5</accession>
<name>A0A928Z8K5_9CYAN</name>
<dbReference type="EMBL" id="JADEXN010000043">
    <property type="protein sequence ID" value="MBE9039941.1"/>
    <property type="molecule type" value="Genomic_DNA"/>
</dbReference>
<protein>
    <submittedName>
        <fullName evidence="1">Uncharacterized protein</fullName>
    </submittedName>
</protein>
<evidence type="ECO:0000313" key="2">
    <source>
        <dbReference type="Proteomes" id="UP000621799"/>
    </source>
</evidence>
<keyword evidence="2" id="KW-1185">Reference proteome</keyword>
<gene>
    <name evidence="1" type="ORF">IQ235_03930</name>
</gene>
<proteinExistence type="predicted"/>
<comment type="caution">
    <text evidence="1">The sequence shown here is derived from an EMBL/GenBank/DDBJ whole genome shotgun (WGS) entry which is preliminary data.</text>
</comment>